<dbReference type="EMBL" id="CAJVPM010001061">
    <property type="protein sequence ID" value="CAG8458748.1"/>
    <property type="molecule type" value="Genomic_DNA"/>
</dbReference>
<protein>
    <submittedName>
        <fullName evidence="1">662_t:CDS:1</fullName>
    </submittedName>
</protein>
<proteinExistence type="predicted"/>
<keyword evidence="2" id="KW-1185">Reference proteome</keyword>
<gene>
    <name evidence="1" type="ORF">SCALOS_LOCUS1520</name>
</gene>
<evidence type="ECO:0000313" key="2">
    <source>
        <dbReference type="Proteomes" id="UP000789860"/>
    </source>
</evidence>
<reference evidence="1" key="1">
    <citation type="submission" date="2021-06" db="EMBL/GenBank/DDBJ databases">
        <authorList>
            <person name="Kallberg Y."/>
            <person name="Tangrot J."/>
            <person name="Rosling A."/>
        </authorList>
    </citation>
    <scope>NUCLEOTIDE SEQUENCE</scope>
    <source>
        <strain evidence="1">AU212A</strain>
    </source>
</reference>
<organism evidence="1 2">
    <name type="scientific">Scutellospora calospora</name>
    <dbReference type="NCBI Taxonomy" id="85575"/>
    <lineage>
        <taxon>Eukaryota</taxon>
        <taxon>Fungi</taxon>
        <taxon>Fungi incertae sedis</taxon>
        <taxon>Mucoromycota</taxon>
        <taxon>Glomeromycotina</taxon>
        <taxon>Glomeromycetes</taxon>
        <taxon>Diversisporales</taxon>
        <taxon>Gigasporaceae</taxon>
        <taxon>Scutellospora</taxon>
    </lineage>
</organism>
<accession>A0ACA9K8C8</accession>
<sequence>MNIWSSMVNESYLSLTAYYITSNNRVISLTMDNETTMVACCSLLANELDNEFNSLGFSHYCCSAYVINLAVQQGLKAIGSELKKLRK</sequence>
<dbReference type="Proteomes" id="UP000789860">
    <property type="component" value="Unassembled WGS sequence"/>
</dbReference>
<name>A0ACA9K8C8_9GLOM</name>
<comment type="caution">
    <text evidence="1">The sequence shown here is derived from an EMBL/GenBank/DDBJ whole genome shotgun (WGS) entry which is preliminary data.</text>
</comment>
<evidence type="ECO:0000313" key="1">
    <source>
        <dbReference type="EMBL" id="CAG8458748.1"/>
    </source>
</evidence>